<gene>
    <name evidence="4" type="ORF">Ccrd_018470</name>
</gene>
<name>A0A103Y661_CYNCS</name>
<keyword evidence="2" id="KW-1133">Transmembrane helix</keyword>
<evidence type="ECO:0000313" key="4">
    <source>
        <dbReference type="EMBL" id="KVI03233.1"/>
    </source>
</evidence>
<keyword evidence="5" id="KW-1185">Reference proteome</keyword>
<comment type="caution">
    <text evidence="4">The sequence shown here is derived from an EMBL/GenBank/DDBJ whole genome shotgun (WGS) entry which is preliminary data.</text>
</comment>
<evidence type="ECO:0000256" key="2">
    <source>
        <dbReference type="SAM" id="Phobius"/>
    </source>
</evidence>
<dbReference type="STRING" id="59895.A0A103Y661"/>
<dbReference type="Gramene" id="KVI03233">
    <property type="protein sequence ID" value="KVI03233"/>
    <property type="gene ID" value="Ccrd_018470"/>
</dbReference>
<dbReference type="OrthoDB" id="1929523at2759"/>
<dbReference type="Pfam" id="PF03168">
    <property type="entry name" value="LEA_2"/>
    <property type="match status" value="1"/>
</dbReference>
<sequence length="212" mass="23519">MDVEKKDEQPLRSPHLPHDQSRKRKRRRCIIICSSVIAVILVIALILLILALTVFKAKKPVLTVNSVELQDFGVSVNPIPIQVSLNMSLALDISIENPNKVGVKYRSSSAILRYKGKDVGEVPIPAGEIGSDTTKQMNLTLTVFADRLLSDSNIYGDFLSGNLPFTTYTKIKGKVRVLFVHIHVSSTSTCDVNIDIQSRSIANQTCQYKNKI</sequence>
<keyword evidence="2" id="KW-0812">Transmembrane</keyword>
<dbReference type="PANTHER" id="PTHR31852">
    <property type="entry name" value="LATE EMBRYOGENESIS ABUNDANT (LEA) HYDROXYPROLINE-RICH GLYCOPROTEIN FAMILY"/>
    <property type="match status" value="1"/>
</dbReference>
<protein>
    <submittedName>
        <fullName evidence="4">Late embryogenesis abundant protein, LEA-14</fullName>
    </submittedName>
</protein>
<accession>A0A103Y661</accession>
<dbReference type="AlphaFoldDB" id="A0A103Y661"/>
<reference evidence="4 5" key="1">
    <citation type="journal article" date="2016" name="Sci. Rep.">
        <title>The genome sequence of the outbreeding globe artichoke constructed de novo incorporating a phase-aware low-pass sequencing strategy of F1 progeny.</title>
        <authorList>
            <person name="Scaglione D."/>
            <person name="Reyes-Chin-Wo S."/>
            <person name="Acquadro A."/>
            <person name="Froenicke L."/>
            <person name="Portis E."/>
            <person name="Beitel C."/>
            <person name="Tirone M."/>
            <person name="Mauro R."/>
            <person name="Lo Monaco A."/>
            <person name="Mauromicale G."/>
            <person name="Faccioli P."/>
            <person name="Cattivelli L."/>
            <person name="Rieseberg L."/>
            <person name="Michelmore R."/>
            <person name="Lanteri S."/>
        </authorList>
    </citation>
    <scope>NUCLEOTIDE SEQUENCE [LARGE SCALE GENOMIC DNA]</scope>
    <source>
        <strain evidence="4">2C</strain>
    </source>
</reference>
<dbReference type="Proteomes" id="UP000243975">
    <property type="component" value="Unassembled WGS sequence"/>
</dbReference>
<organism evidence="4 5">
    <name type="scientific">Cynara cardunculus var. scolymus</name>
    <name type="common">Globe artichoke</name>
    <name type="synonym">Cynara scolymus</name>
    <dbReference type="NCBI Taxonomy" id="59895"/>
    <lineage>
        <taxon>Eukaryota</taxon>
        <taxon>Viridiplantae</taxon>
        <taxon>Streptophyta</taxon>
        <taxon>Embryophyta</taxon>
        <taxon>Tracheophyta</taxon>
        <taxon>Spermatophyta</taxon>
        <taxon>Magnoliopsida</taxon>
        <taxon>eudicotyledons</taxon>
        <taxon>Gunneridae</taxon>
        <taxon>Pentapetalae</taxon>
        <taxon>asterids</taxon>
        <taxon>campanulids</taxon>
        <taxon>Asterales</taxon>
        <taxon>Asteraceae</taxon>
        <taxon>Carduoideae</taxon>
        <taxon>Cardueae</taxon>
        <taxon>Carduinae</taxon>
        <taxon>Cynara</taxon>
    </lineage>
</organism>
<dbReference type="InterPro" id="IPR055301">
    <property type="entry name" value="Lea14-like_2"/>
</dbReference>
<keyword evidence="2" id="KW-0472">Membrane</keyword>
<feature type="domain" description="Late embryogenesis abundant protein LEA-2 subgroup" evidence="3">
    <location>
        <begin position="93"/>
        <end position="186"/>
    </location>
</feature>
<feature type="region of interest" description="Disordered" evidence="1">
    <location>
        <begin position="1"/>
        <end position="20"/>
    </location>
</feature>
<feature type="transmembrane region" description="Helical" evidence="2">
    <location>
        <begin position="29"/>
        <end position="55"/>
    </location>
</feature>
<evidence type="ECO:0000259" key="3">
    <source>
        <dbReference type="Pfam" id="PF03168"/>
    </source>
</evidence>
<evidence type="ECO:0000313" key="5">
    <source>
        <dbReference type="Proteomes" id="UP000243975"/>
    </source>
</evidence>
<dbReference type="EMBL" id="LEKV01002402">
    <property type="protein sequence ID" value="KVI03233.1"/>
    <property type="molecule type" value="Genomic_DNA"/>
</dbReference>
<dbReference type="InterPro" id="IPR004864">
    <property type="entry name" value="LEA_2"/>
</dbReference>
<proteinExistence type="predicted"/>
<evidence type="ECO:0000256" key="1">
    <source>
        <dbReference type="SAM" id="MobiDB-lite"/>
    </source>
</evidence>
<dbReference type="OMA" id="GESELIM"/>
<dbReference type="SUPFAM" id="SSF117070">
    <property type="entry name" value="LEA14-like"/>
    <property type="match status" value="1"/>
</dbReference>
<dbReference type="Gene3D" id="2.60.40.1820">
    <property type="match status" value="1"/>
</dbReference>